<dbReference type="AlphaFoldDB" id="A0A8X6Q0W3"/>
<accession>A0A8X6Q0W3</accession>
<comment type="caution">
    <text evidence="1">The sequence shown here is derived from an EMBL/GenBank/DDBJ whole genome shotgun (WGS) entry which is preliminary data.</text>
</comment>
<evidence type="ECO:0000313" key="1">
    <source>
        <dbReference type="EMBL" id="GFT96224.1"/>
    </source>
</evidence>
<dbReference type="Proteomes" id="UP000887013">
    <property type="component" value="Unassembled WGS sequence"/>
</dbReference>
<reference evidence="1" key="1">
    <citation type="submission" date="2020-08" db="EMBL/GenBank/DDBJ databases">
        <title>Multicomponent nature underlies the extraordinary mechanical properties of spider dragline silk.</title>
        <authorList>
            <person name="Kono N."/>
            <person name="Nakamura H."/>
            <person name="Mori M."/>
            <person name="Yoshida Y."/>
            <person name="Ohtoshi R."/>
            <person name="Malay A.D."/>
            <person name="Moran D.A.P."/>
            <person name="Tomita M."/>
            <person name="Numata K."/>
            <person name="Arakawa K."/>
        </authorList>
    </citation>
    <scope>NUCLEOTIDE SEQUENCE</scope>
</reference>
<gene>
    <name evidence="1" type="ORF">NPIL_276321</name>
</gene>
<evidence type="ECO:0000313" key="2">
    <source>
        <dbReference type="Proteomes" id="UP000887013"/>
    </source>
</evidence>
<protein>
    <submittedName>
        <fullName evidence="1">Uncharacterized protein</fullName>
    </submittedName>
</protein>
<dbReference type="EMBL" id="BMAW01026231">
    <property type="protein sequence ID" value="GFT96224.1"/>
    <property type="molecule type" value="Genomic_DNA"/>
</dbReference>
<proteinExistence type="predicted"/>
<organism evidence="1 2">
    <name type="scientific">Nephila pilipes</name>
    <name type="common">Giant wood spider</name>
    <name type="synonym">Nephila maculata</name>
    <dbReference type="NCBI Taxonomy" id="299642"/>
    <lineage>
        <taxon>Eukaryota</taxon>
        <taxon>Metazoa</taxon>
        <taxon>Ecdysozoa</taxon>
        <taxon>Arthropoda</taxon>
        <taxon>Chelicerata</taxon>
        <taxon>Arachnida</taxon>
        <taxon>Araneae</taxon>
        <taxon>Araneomorphae</taxon>
        <taxon>Entelegynae</taxon>
        <taxon>Araneoidea</taxon>
        <taxon>Nephilidae</taxon>
        <taxon>Nephila</taxon>
    </lineage>
</organism>
<keyword evidence="2" id="KW-1185">Reference proteome</keyword>
<name>A0A8X6Q0W3_NEPPI</name>
<sequence length="120" mass="13975">MDSNINSSYLSENCAKIDFNHDLEDVNNLTNQRDNNIITDNKERKIGVMKCVSFFENPKSAAEFELTVEPQSIPKKKLKKKLYTNTESIGSSENVSDLRFDIKETHLERKYKKRCKLEKI</sequence>